<dbReference type="OrthoDB" id="5632585at2"/>
<evidence type="ECO:0000313" key="2">
    <source>
        <dbReference type="Proteomes" id="UP000054695"/>
    </source>
</evidence>
<dbReference type="STRING" id="447.Lboz_3462"/>
<dbReference type="SUPFAM" id="SSF110849">
    <property type="entry name" value="ParB/Sulfiredoxin"/>
    <property type="match status" value="1"/>
</dbReference>
<dbReference type="PANTHER" id="PTHR33375:SF1">
    <property type="entry name" value="CHROMOSOME-PARTITIONING PROTEIN PARB-RELATED"/>
    <property type="match status" value="1"/>
</dbReference>
<dbReference type="CDD" id="cd16387">
    <property type="entry name" value="ParB_N_Srx"/>
    <property type="match status" value="1"/>
</dbReference>
<comment type="caution">
    <text evidence="1">The sequence shown here is derived from an EMBL/GenBank/DDBJ whole genome shotgun (WGS) entry which is preliminary data.</text>
</comment>
<protein>
    <submittedName>
        <fullName evidence="1">Putative chromosome partitioning protein ParB</fullName>
    </submittedName>
</protein>
<sequence length="374" mass="42588">MSLKKKIITKSLTSNKINKPDTITRAAITANLKFTRGKQLVEQDPFTLIPDPFNPRPGEVIDEHWLKQHLFIGSDKSLCKFSDETGEFNIPEFSQLIIEPDEGIEESYNFLRELAFSIRTDGLIEPIEIFLTDRQNDPDYFQNTNLDYGYVILEGHQRRLAAMMAGVSTVTCIEITDESMLVKLKVKHRKLRRQLSENNLRKGLTVSQNFQIFQQLLSDTNVQSLKNKELSSIIGLGEGIVSALRTICSKRENYPPILFSKINDNALTFKMIRALAPKSYKEIELALSQSNSNQIPNKKKVIKSRGRQGGAIKKYATFKIGDQKESDSLQRLLLTRFPEINNLEIQDSSYKTLEIILNKIKEMALEEETCPGAN</sequence>
<organism evidence="1 2">
    <name type="scientific">Legionella bozemanae</name>
    <name type="common">Fluoribacter bozemanae</name>
    <dbReference type="NCBI Taxonomy" id="447"/>
    <lineage>
        <taxon>Bacteria</taxon>
        <taxon>Pseudomonadati</taxon>
        <taxon>Pseudomonadota</taxon>
        <taxon>Gammaproteobacteria</taxon>
        <taxon>Legionellales</taxon>
        <taxon>Legionellaceae</taxon>
        <taxon>Legionella</taxon>
    </lineage>
</organism>
<dbReference type="PANTHER" id="PTHR33375">
    <property type="entry name" value="CHROMOSOME-PARTITIONING PROTEIN PARB-RELATED"/>
    <property type="match status" value="1"/>
</dbReference>
<reference evidence="1 2" key="1">
    <citation type="submission" date="2015-11" db="EMBL/GenBank/DDBJ databases">
        <title>Genomic analysis of 38 Legionella species identifies large and diverse effector repertoires.</title>
        <authorList>
            <person name="Burstein D."/>
            <person name="Amaro F."/>
            <person name="Zusman T."/>
            <person name="Lifshitz Z."/>
            <person name="Cohen O."/>
            <person name="Gilbert J.A."/>
            <person name="Pupko T."/>
            <person name="Shuman H.A."/>
            <person name="Segal G."/>
        </authorList>
    </citation>
    <scope>NUCLEOTIDE SEQUENCE [LARGE SCALE GENOMIC DNA]</scope>
    <source>
        <strain evidence="1 2">WIGA</strain>
    </source>
</reference>
<dbReference type="Gene3D" id="3.90.1530.10">
    <property type="entry name" value="Conserved hypothetical protein from pyrococcus furiosus pfu- 392566-001, ParB domain"/>
    <property type="match status" value="1"/>
</dbReference>
<dbReference type="RefSeq" id="WP_058460973.1">
    <property type="nucleotide sequence ID" value="NZ_CAAAIY010000037.1"/>
</dbReference>
<gene>
    <name evidence="1" type="ORF">Lboz_3462</name>
</gene>
<dbReference type="InterPro" id="IPR036086">
    <property type="entry name" value="ParB/Sulfiredoxin_sf"/>
</dbReference>
<evidence type="ECO:0000313" key="1">
    <source>
        <dbReference type="EMBL" id="KTC67819.1"/>
    </source>
</evidence>
<dbReference type="EMBL" id="LNXU01000057">
    <property type="protein sequence ID" value="KTC67819.1"/>
    <property type="molecule type" value="Genomic_DNA"/>
</dbReference>
<name>A0A0W0R9X6_LEGBO</name>
<proteinExistence type="predicted"/>
<dbReference type="Proteomes" id="UP000054695">
    <property type="component" value="Unassembled WGS sequence"/>
</dbReference>
<dbReference type="PATRIC" id="fig|447.4.peg.3706"/>
<keyword evidence="2" id="KW-1185">Reference proteome</keyword>
<dbReference type="GO" id="GO:0007059">
    <property type="term" value="P:chromosome segregation"/>
    <property type="evidence" value="ECO:0007669"/>
    <property type="project" value="TreeGrafter"/>
</dbReference>
<dbReference type="GO" id="GO:0005694">
    <property type="term" value="C:chromosome"/>
    <property type="evidence" value="ECO:0007669"/>
    <property type="project" value="TreeGrafter"/>
</dbReference>
<accession>A0A0W0R9X6</accession>
<dbReference type="AlphaFoldDB" id="A0A0W0R9X6"/>
<dbReference type="InterPro" id="IPR050336">
    <property type="entry name" value="Chromosome_partition/occlusion"/>
</dbReference>
<dbReference type="GO" id="GO:0045881">
    <property type="term" value="P:positive regulation of sporulation resulting in formation of a cellular spore"/>
    <property type="evidence" value="ECO:0007669"/>
    <property type="project" value="TreeGrafter"/>
</dbReference>